<gene>
    <name evidence="2" type="ORF">D8674_012965</name>
</gene>
<feature type="region of interest" description="Disordered" evidence="1">
    <location>
        <begin position="1"/>
        <end position="20"/>
    </location>
</feature>
<keyword evidence="3" id="KW-1185">Reference proteome</keyword>
<accession>A0A5N5GNC3</accession>
<dbReference type="Proteomes" id="UP000327157">
    <property type="component" value="Chromosome 15"/>
</dbReference>
<dbReference type="AlphaFoldDB" id="A0A5N5GNC3"/>
<evidence type="ECO:0000256" key="1">
    <source>
        <dbReference type="SAM" id="MobiDB-lite"/>
    </source>
</evidence>
<organism evidence="2 3">
    <name type="scientific">Pyrus ussuriensis x Pyrus communis</name>
    <dbReference type="NCBI Taxonomy" id="2448454"/>
    <lineage>
        <taxon>Eukaryota</taxon>
        <taxon>Viridiplantae</taxon>
        <taxon>Streptophyta</taxon>
        <taxon>Embryophyta</taxon>
        <taxon>Tracheophyta</taxon>
        <taxon>Spermatophyta</taxon>
        <taxon>Magnoliopsida</taxon>
        <taxon>eudicotyledons</taxon>
        <taxon>Gunneridae</taxon>
        <taxon>Pentapetalae</taxon>
        <taxon>rosids</taxon>
        <taxon>fabids</taxon>
        <taxon>Rosales</taxon>
        <taxon>Rosaceae</taxon>
        <taxon>Amygdaloideae</taxon>
        <taxon>Maleae</taxon>
        <taxon>Pyrus</taxon>
    </lineage>
</organism>
<name>A0A5N5GNC3_9ROSA</name>
<comment type="caution">
    <text evidence="2">The sequence shown here is derived from an EMBL/GenBank/DDBJ whole genome shotgun (WGS) entry which is preliminary data.</text>
</comment>
<dbReference type="EMBL" id="SMOL01000401">
    <property type="protein sequence ID" value="KAB2617096.1"/>
    <property type="molecule type" value="Genomic_DNA"/>
</dbReference>
<reference evidence="2 3" key="1">
    <citation type="submission" date="2019-09" db="EMBL/GenBank/DDBJ databases">
        <authorList>
            <person name="Ou C."/>
        </authorList>
    </citation>
    <scope>NUCLEOTIDE SEQUENCE [LARGE SCALE GENOMIC DNA]</scope>
    <source>
        <strain evidence="2">S2</strain>
        <tissue evidence="2">Leaf</tissue>
    </source>
</reference>
<protein>
    <submittedName>
        <fullName evidence="2">Inosine-5'-monophosphate dehydrogenase 2-like</fullName>
    </submittedName>
</protein>
<evidence type="ECO:0000313" key="3">
    <source>
        <dbReference type="Proteomes" id="UP000327157"/>
    </source>
</evidence>
<proteinExistence type="predicted"/>
<reference evidence="2 3" key="3">
    <citation type="submission" date="2019-11" db="EMBL/GenBank/DDBJ databases">
        <title>A de novo genome assembly of a pear dwarfing rootstock.</title>
        <authorList>
            <person name="Wang F."/>
            <person name="Wang J."/>
            <person name="Li S."/>
            <person name="Zhang Y."/>
            <person name="Fang M."/>
            <person name="Ma L."/>
            <person name="Zhao Y."/>
            <person name="Jiang S."/>
        </authorList>
    </citation>
    <scope>NUCLEOTIDE SEQUENCE [LARGE SCALE GENOMIC DNA]</scope>
    <source>
        <strain evidence="2">S2</strain>
        <tissue evidence="2">Leaf</tissue>
    </source>
</reference>
<reference evidence="3" key="2">
    <citation type="submission" date="2019-10" db="EMBL/GenBank/DDBJ databases">
        <title>A de novo genome assembly of a pear dwarfing rootstock.</title>
        <authorList>
            <person name="Wang F."/>
            <person name="Wang J."/>
            <person name="Li S."/>
            <person name="Zhang Y."/>
            <person name="Fang M."/>
            <person name="Ma L."/>
            <person name="Zhao Y."/>
            <person name="Jiang S."/>
        </authorList>
    </citation>
    <scope>NUCLEOTIDE SEQUENCE [LARGE SCALE GENOMIC DNA]</scope>
</reference>
<evidence type="ECO:0000313" key="2">
    <source>
        <dbReference type="EMBL" id="KAB2617096.1"/>
    </source>
</evidence>
<sequence length="64" mass="7252">MEALMATNKMPKNHLRPKLSLLRKTPGNSLRGSIFVTHAKLAISVAKWNTEKFPIPRDSSHQQE</sequence>